<evidence type="ECO:0000256" key="3">
    <source>
        <dbReference type="SAM" id="MobiDB-lite"/>
    </source>
</evidence>
<dbReference type="Proteomes" id="UP000542125">
    <property type="component" value="Unassembled WGS sequence"/>
</dbReference>
<keyword evidence="7" id="KW-1185">Reference proteome</keyword>
<dbReference type="SUPFAM" id="SSF56801">
    <property type="entry name" value="Acetyl-CoA synthetase-like"/>
    <property type="match status" value="1"/>
</dbReference>
<comment type="caution">
    <text evidence="6">The sequence shown here is derived from an EMBL/GenBank/DDBJ whole genome shotgun (WGS) entry which is preliminary data.</text>
</comment>
<dbReference type="AlphaFoldDB" id="A0A7Y9ISY9"/>
<evidence type="ECO:0000256" key="2">
    <source>
        <dbReference type="ARBA" id="ARBA00022598"/>
    </source>
</evidence>
<evidence type="ECO:0000313" key="6">
    <source>
        <dbReference type="EMBL" id="NYE82462.1"/>
    </source>
</evidence>
<evidence type="ECO:0000259" key="4">
    <source>
        <dbReference type="Pfam" id="PF00501"/>
    </source>
</evidence>
<evidence type="ECO:0000313" key="7">
    <source>
        <dbReference type="Proteomes" id="UP000542125"/>
    </source>
</evidence>
<feature type="compositionally biased region" description="Low complexity" evidence="3">
    <location>
        <begin position="1"/>
        <end position="19"/>
    </location>
</feature>
<dbReference type="Gene3D" id="3.40.50.12780">
    <property type="entry name" value="N-terminal domain of ligase-like"/>
    <property type="match status" value="1"/>
</dbReference>
<dbReference type="PROSITE" id="PS00455">
    <property type="entry name" value="AMP_BINDING"/>
    <property type="match status" value="1"/>
</dbReference>
<evidence type="ECO:0000256" key="1">
    <source>
        <dbReference type="ARBA" id="ARBA00006432"/>
    </source>
</evidence>
<dbReference type="RefSeq" id="WP_179585376.1">
    <property type="nucleotide sequence ID" value="NZ_JACBYR010000001.1"/>
</dbReference>
<dbReference type="PANTHER" id="PTHR43201:SF5">
    <property type="entry name" value="MEDIUM-CHAIN ACYL-COA LIGASE ACSF2, MITOCHONDRIAL"/>
    <property type="match status" value="1"/>
</dbReference>
<feature type="domain" description="AMP-dependent synthetase/ligase" evidence="4">
    <location>
        <begin position="59"/>
        <end position="422"/>
    </location>
</feature>
<dbReference type="GO" id="GO:0006631">
    <property type="term" value="P:fatty acid metabolic process"/>
    <property type="evidence" value="ECO:0007669"/>
    <property type="project" value="TreeGrafter"/>
</dbReference>
<accession>A0A7Y9ISY9</accession>
<dbReference type="InterPro" id="IPR045851">
    <property type="entry name" value="AMP-bd_C_sf"/>
</dbReference>
<keyword evidence="2" id="KW-0436">Ligase</keyword>
<feature type="region of interest" description="Disordered" evidence="3">
    <location>
        <begin position="1"/>
        <end position="24"/>
    </location>
</feature>
<dbReference type="Gene3D" id="3.30.300.30">
    <property type="match status" value="1"/>
</dbReference>
<name>A0A7Y9ISY9_9BURK</name>
<feature type="domain" description="AMP-binding enzyme C-terminal" evidence="5">
    <location>
        <begin position="477"/>
        <end position="553"/>
    </location>
</feature>
<gene>
    <name evidence="6" type="ORF">FHW18_001733</name>
</gene>
<dbReference type="PANTHER" id="PTHR43201">
    <property type="entry name" value="ACYL-COA SYNTHETASE"/>
    <property type="match status" value="1"/>
</dbReference>
<dbReference type="GO" id="GO:0031956">
    <property type="term" value="F:medium-chain fatty acid-CoA ligase activity"/>
    <property type="evidence" value="ECO:0007669"/>
    <property type="project" value="TreeGrafter"/>
</dbReference>
<dbReference type="InterPro" id="IPR020845">
    <property type="entry name" value="AMP-binding_CS"/>
</dbReference>
<dbReference type="Pfam" id="PF00501">
    <property type="entry name" value="AMP-binding"/>
    <property type="match status" value="1"/>
</dbReference>
<reference evidence="6 7" key="1">
    <citation type="submission" date="2020-07" db="EMBL/GenBank/DDBJ databases">
        <title>Genomic Encyclopedia of Type Strains, Phase IV (KMG-V): Genome sequencing to study the core and pangenomes of soil and plant-associated prokaryotes.</title>
        <authorList>
            <person name="Whitman W."/>
        </authorList>
    </citation>
    <scope>NUCLEOTIDE SEQUENCE [LARGE SCALE GENOMIC DNA]</scope>
    <source>
        <strain evidence="6 7">SAS40</strain>
    </source>
</reference>
<dbReference type="Pfam" id="PF13193">
    <property type="entry name" value="AMP-binding_C"/>
    <property type="match status" value="1"/>
</dbReference>
<comment type="similarity">
    <text evidence="1">Belongs to the ATP-dependent AMP-binding enzyme family.</text>
</comment>
<dbReference type="EMBL" id="JACBYR010000001">
    <property type="protein sequence ID" value="NYE82462.1"/>
    <property type="molecule type" value="Genomic_DNA"/>
</dbReference>
<dbReference type="InterPro" id="IPR042099">
    <property type="entry name" value="ANL_N_sf"/>
</dbReference>
<dbReference type="InterPro" id="IPR000873">
    <property type="entry name" value="AMP-dep_synth/lig_dom"/>
</dbReference>
<sequence>MQQHCSGPGTADGASASGGDRTIGPLRPMPGVIYADTERAAYYLESGAWERQTLGEALRSAAKDAPERTAFVCEQHRISFAELDKRAERLAQGLRALGLQVHDRAMFQMGTTIETAIALFGCFKAGIVPVCSIPQYRELEISKLIELTRPKAYFVQADAGGRFDLVAFASAMADRHDIPHVIVARGAGEPGSHTLESLGEGVEPAASLDTTAEFGCEDVAVFQLSGGSTGVPKLIPRFHAEYQGHVRSWCSRYDMQDGNVGIWALPMLHNAGMMFAIVRTVLYRATTVLLPQWDVAKYFDAIERERVQHAFTIGPHAPAIASYPGVKAHDLSSLRSLFTLIGAEPIERATGVSSMNMFGITEGLVLTGMPASPALVRHGTVGMPCSAYDEVRLLRPGTEDEAHVGEPGELCFRGPSSLRGYYAAPEINAVSFTQDGFFRTGDLMRSAVIDGQLVYAFEGRMRDNINRGGEKFGTEDIEHLLSRHPAIADGKVVAMPDPIYGEKACAFLIPRQGHCLPTVKELGAYLLSHGLAKFKLPERIEASEGFPTTRVGKLDRAQLRAQIAVKVLAESTSAAQPLQGDLP</sequence>
<protein>
    <submittedName>
        <fullName evidence="6">Non-ribosomal peptide synthetase component E (Peptide arylation enzyme)</fullName>
    </submittedName>
</protein>
<organism evidence="6 7">
    <name type="scientific">Pigmentiphaga litoralis</name>
    <dbReference type="NCBI Taxonomy" id="516702"/>
    <lineage>
        <taxon>Bacteria</taxon>
        <taxon>Pseudomonadati</taxon>
        <taxon>Pseudomonadota</taxon>
        <taxon>Betaproteobacteria</taxon>
        <taxon>Burkholderiales</taxon>
        <taxon>Alcaligenaceae</taxon>
        <taxon>Pigmentiphaga</taxon>
    </lineage>
</organism>
<dbReference type="InterPro" id="IPR025110">
    <property type="entry name" value="AMP-bd_C"/>
</dbReference>
<proteinExistence type="inferred from homology"/>
<evidence type="ECO:0000259" key="5">
    <source>
        <dbReference type="Pfam" id="PF13193"/>
    </source>
</evidence>